<dbReference type="RefSeq" id="WP_191738798.1">
    <property type="nucleotide sequence ID" value="NZ_JACSQB010000018.1"/>
</dbReference>
<dbReference type="EMBL" id="JACSQB010000018">
    <property type="protein sequence ID" value="MBD8045824.1"/>
    <property type="molecule type" value="Genomic_DNA"/>
</dbReference>
<comment type="caution">
    <text evidence="1">The sequence shown here is derived from an EMBL/GenBank/DDBJ whole genome shotgun (WGS) entry which is preliminary data.</text>
</comment>
<keyword evidence="2" id="KW-1185">Reference proteome</keyword>
<name>A0ABR8YNJ7_9CLOT</name>
<evidence type="ECO:0000313" key="2">
    <source>
        <dbReference type="Proteomes" id="UP000627166"/>
    </source>
</evidence>
<reference evidence="1 2" key="1">
    <citation type="submission" date="2020-08" db="EMBL/GenBank/DDBJ databases">
        <title>A Genomic Blueprint of the Chicken Gut Microbiome.</title>
        <authorList>
            <person name="Gilroy R."/>
            <person name="Ravi A."/>
            <person name="Getino M."/>
            <person name="Pursley I."/>
            <person name="Horton D.L."/>
            <person name="Alikhan N.-F."/>
            <person name="Baker D."/>
            <person name="Gharbi K."/>
            <person name="Hall N."/>
            <person name="Watson M."/>
            <person name="Adriaenssens E.M."/>
            <person name="Foster-Nyarko E."/>
            <person name="Jarju S."/>
            <person name="Secka A."/>
            <person name="Antonio M."/>
            <person name="Oren A."/>
            <person name="Chaudhuri R."/>
            <person name="La Ragione R.M."/>
            <person name="Hildebrand F."/>
            <person name="Pallen M.J."/>
        </authorList>
    </citation>
    <scope>NUCLEOTIDE SEQUENCE [LARGE SCALE GENOMIC DNA]</scope>
    <source>
        <strain evidence="1 2">N37</strain>
    </source>
</reference>
<protein>
    <recommendedName>
        <fullName evidence="3">CopG family transcriptional regulator</fullName>
    </recommendedName>
</protein>
<sequence>MEGDKLILEQVAFVNNKLKEGISIAQVERDLNLGKDTLRKQLNRAGYFLNKKEKQFELKNIKEQSNNKGIVKKNKSDNKNNGRTIDELNNKIKMLEIDFNKKIEGIINEVYSNKEKLQELLNMKDTNLNIRNNNGIIINEVINMDKSNRKKATFNIDLSLLEKLNECEGKNISKNISKSDIVNVAIKKYLKELGIIKE</sequence>
<evidence type="ECO:0000313" key="1">
    <source>
        <dbReference type="EMBL" id="MBD8045824.1"/>
    </source>
</evidence>
<accession>A0ABR8YNJ7</accession>
<organism evidence="1 2">
    <name type="scientific">Clostridium faecium</name>
    <dbReference type="NCBI Taxonomy" id="2762223"/>
    <lineage>
        <taxon>Bacteria</taxon>
        <taxon>Bacillati</taxon>
        <taxon>Bacillota</taxon>
        <taxon>Clostridia</taxon>
        <taxon>Eubacteriales</taxon>
        <taxon>Clostridiaceae</taxon>
        <taxon>Clostridium</taxon>
    </lineage>
</organism>
<gene>
    <name evidence="1" type="ORF">H9637_02010</name>
</gene>
<dbReference type="Proteomes" id="UP000627166">
    <property type="component" value="Unassembled WGS sequence"/>
</dbReference>
<proteinExistence type="predicted"/>
<evidence type="ECO:0008006" key="3">
    <source>
        <dbReference type="Google" id="ProtNLM"/>
    </source>
</evidence>